<keyword evidence="2" id="KW-1185">Reference proteome</keyword>
<evidence type="ECO:0000313" key="1">
    <source>
        <dbReference type="EMBL" id="AEE52250.1"/>
    </source>
</evidence>
<protein>
    <recommendedName>
        <fullName evidence="3">Sigma-70 family RNA polymerase sigma factor</fullName>
    </recommendedName>
</protein>
<reference evidence="1 2" key="1">
    <citation type="journal article" date="2011" name="Stand. Genomic Sci.">
        <title>Complete genome sequence of Haliscomenobacter hydrossis type strain (O).</title>
        <authorList>
            <consortium name="US DOE Joint Genome Institute (JGI-PGF)"/>
            <person name="Daligault H."/>
            <person name="Lapidus A."/>
            <person name="Zeytun A."/>
            <person name="Nolan M."/>
            <person name="Lucas S."/>
            <person name="Del Rio T.G."/>
            <person name="Tice H."/>
            <person name="Cheng J.F."/>
            <person name="Tapia R."/>
            <person name="Han C."/>
            <person name="Goodwin L."/>
            <person name="Pitluck S."/>
            <person name="Liolios K."/>
            <person name="Pagani I."/>
            <person name="Ivanova N."/>
            <person name="Huntemann M."/>
            <person name="Mavromatis K."/>
            <person name="Mikhailova N."/>
            <person name="Pati A."/>
            <person name="Chen A."/>
            <person name="Palaniappan K."/>
            <person name="Land M."/>
            <person name="Hauser L."/>
            <person name="Brambilla E.M."/>
            <person name="Rohde M."/>
            <person name="Verbarg S."/>
            <person name="Goker M."/>
            <person name="Bristow J."/>
            <person name="Eisen J.A."/>
            <person name="Markowitz V."/>
            <person name="Hugenholtz P."/>
            <person name="Kyrpides N.C."/>
            <person name="Klenk H.P."/>
            <person name="Woyke T."/>
        </authorList>
    </citation>
    <scope>NUCLEOTIDE SEQUENCE [LARGE SCALE GENOMIC DNA]</scope>
    <source>
        <strain evidence="2">ATCC 27775 / DSM 1100 / LMG 10767 / O</strain>
    </source>
</reference>
<dbReference type="KEGG" id="hhy:Halhy_4406"/>
<dbReference type="STRING" id="760192.Halhy_4406"/>
<sequence length="202" mass="23578">MRITEWLTPSNPCRQFENNEQLFQALKSLNNSAIRCVQNKARPSAKQLVEQYKLAPESVDELLNQSSLIFLRKIADGSYQFQGHAPSSYLVEIMKRVALSMTRKRQTNYESIEDHHDLHDPDIEASNRQRESAELVRQFLGQMGEPCESVIRLHHIEGYPDEEVVRQGWTRYTTTDSLKIKRSDCMKKLIQIARQWRNTNNT</sequence>
<name>F4KQW5_HALH1</name>
<dbReference type="eggNOG" id="COG1595">
    <property type="taxonomic scope" value="Bacteria"/>
</dbReference>
<evidence type="ECO:0000313" key="2">
    <source>
        <dbReference type="Proteomes" id="UP000008461"/>
    </source>
</evidence>
<dbReference type="Proteomes" id="UP000008461">
    <property type="component" value="Chromosome"/>
</dbReference>
<reference key="2">
    <citation type="submission" date="2011-04" db="EMBL/GenBank/DDBJ databases">
        <title>Complete sequence of chromosome of Haliscomenobacter hydrossis DSM 1100.</title>
        <authorList>
            <consortium name="US DOE Joint Genome Institute (JGI-PGF)"/>
            <person name="Lucas S."/>
            <person name="Han J."/>
            <person name="Lapidus A."/>
            <person name="Bruce D."/>
            <person name="Goodwin L."/>
            <person name="Pitluck S."/>
            <person name="Peters L."/>
            <person name="Kyrpides N."/>
            <person name="Mavromatis K."/>
            <person name="Ivanova N."/>
            <person name="Ovchinnikova G."/>
            <person name="Pagani I."/>
            <person name="Daligault H."/>
            <person name="Detter J.C."/>
            <person name="Han C."/>
            <person name="Land M."/>
            <person name="Hauser L."/>
            <person name="Markowitz V."/>
            <person name="Cheng J.-F."/>
            <person name="Hugenholtz P."/>
            <person name="Woyke T."/>
            <person name="Wu D."/>
            <person name="Verbarg S."/>
            <person name="Frueling A."/>
            <person name="Brambilla E."/>
            <person name="Klenk H.-P."/>
            <person name="Eisen J.A."/>
        </authorList>
    </citation>
    <scope>NUCLEOTIDE SEQUENCE</scope>
    <source>
        <strain>DSM 1100</strain>
    </source>
</reference>
<dbReference type="RefSeq" id="WP_013766788.1">
    <property type="nucleotide sequence ID" value="NC_015510.1"/>
</dbReference>
<proteinExistence type="predicted"/>
<gene>
    <name evidence="1" type="ordered locus">Halhy_4406</name>
</gene>
<accession>F4KQW5</accession>
<dbReference type="EMBL" id="CP002691">
    <property type="protein sequence ID" value="AEE52250.1"/>
    <property type="molecule type" value="Genomic_DNA"/>
</dbReference>
<organism evidence="1 2">
    <name type="scientific">Haliscomenobacter hydrossis (strain ATCC 27775 / DSM 1100 / LMG 10767 / O)</name>
    <dbReference type="NCBI Taxonomy" id="760192"/>
    <lineage>
        <taxon>Bacteria</taxon>
        <taxon>Pseudomonadati</taxon>
        <taxon>Bacteroidota</taxon>
        <taxon>Saprospiria</taxon>
        <taxon>Saprospirales</taxon>
        <taxon>Haliscomenobacteraceae</taxon>
        <taxon>Haliscomenobacter</taxon>
    </lineage>
</organism>
<dbReference type="OrthoDB" id="1116697at2"/>
<dbReference type="AlphaFoldDB" id="F4KQW5"/>
<dbReference type="HOGENOM" id="CLU_1259959_0_0_10"/>
<evidence type="ECO:0008006" key="3">
    <source>
        <dbReference type="Google" id="ProtNLM"/>
    </source>
</evidence>